<dbReference type="OrthoDB" id="7065604at2"/>
<evidence type="ECO:0000313" key="2">
    <source>
        <dbReference type="EMBL" id="SDG71263.1"/>
    </source>
</evidence>
<reference evidence="3" key="1">
    <citation type="submission" date="2016-10" db="EMBL/GenBank/DDBJ databases">
        <authorList>
            <person name="Varghese N."/>
            <person name="Submissions S."/>
        </authorList>
    </citation>
    <scope>NUCLEOTIDE SEQUENCE [LARGE SCALE GENOMIC DNA]</scope>
    <source>
        <strain evidence="3">930I</strain>
    </source>
</reference>
<dbReference type="NCBIfam" id="TIGR00697">
    <property type="entry name" value="queuosine precursor transporter"/>
    <property type="match status" value="1"/>
</dbReference>
<evidence type="ECO:0000313" key="3">
    <source>
        <dbReference type="Proteomes" id="UP000217076"/>
    </source>
</evidence>
<gene>
    <name evidence="2" type="ORF">SAMN05421742_102197</name>
</gene>
<keyword evidence="1" id="KW-1003">Cell membrane</keyword>
<proteinExistence type="inferred from homology"/>
<keyword evidence="1" id="KW-0812">Transmembrane</keyword>
<comment type="similarity">
    <text evidence="1">Belongs to the vitamin uptake transporter (VUT/ECF) (TC 2.A.88) family. Q precursor transporter subfamily.</text>
</comment>
<name>A0A1G7WH03_9PROT</name>
<feature type="transmembrane region" description="Helical" evidence="1">
    <location>
        <begin position="7"/>
        <end position="27"/>
    </location>
</feature>
<evidence type="ECO:0000256" key="1">
    <source>
        <dbReference type="HAMAP-Rule" id="MF_02088"/>
    </source>
</evidence>
<dbReference type="RefSeq" id="WP_092615794.1">
    <property type="nucleotide sequence ID" value="NZ_FNCV01000002.1"/>
</dbReference>
<dbReference type="GO" id="GO:0005886">
    <property type="term" value="C:plasma membrane"/>
    <property type="evidence" value="ECO:0007669"/>
    <property type="project" value="UniProtKB-SubCell"/>
</dbReference>
<comment type="subcellular location">
    <subcellularLocation>
        <location evidence="1">Cell inner membrane</location>
        <topology evidence="1">Multi-pass membrane protein</topology>
    </subcellularLocation>
</comment>
<dbReference type="STRING" id="83401.SAMN05421742_102197"/>
<dbReference type="AlphaFoldDB" id="A0A1G7WH03"/>
<feature type="transmembrane region" description="Helical" evidence="1">
    <location>
        <begin position="115"/>
        <end position="137"/>
    </location>
</feature>
<accession>A0A1G7WH03</accession>
<keyword evidence="3" id="KW-1185">Reference proteome</keyword>
<dbReference type="HAMAP" id="MF_02088">
    <property type="entry name" value="Q_prec_transport"/>
    <property type="match status" value="1"/>
</dbReference>
<dbReference type="GO" id="GO:0022857">
    <property type="term" value="F:transmembrane transporter activity"/>
    <property type="evidence" value="ECO:0007669"/>
    <property type="project" value="UniProtKB-UniRule"/>
</dbReference>
<keyword evidence="1" id="KW-1133">Transmembrane helix</keyword>
<keyword evidence="1" id="KW-0997">Cell inner membrane</keyword>
<sequence length="190" mass="20264">MPTIPRPLILPVLAMMAVVTASNILVQYPINDLLTWGAFTYPVAFLVTDLTNRHLGPVAARRVVLVGFALAVVLSIWLATPRIAVASGSAFLAAQMLDVQVFDRLRRRVWWLPPLVSSLIGSGLDTAIFFSLAFTGLPGAPVSLLGIEMTWWVALAIGDFGVKLALALTMLLPFRALAPHGTPRGAPGGA</sequence>
<dbReference type="Pfam" id="PF02592">
    <property type="entry name" value="Vut_1"/>
    <property type="match status" value="2"/>
</dbReference>
<feature type="transmembrane region" description="Helical" evidence="1">
    <location>
        <begin position="149"/>
        <end position="174"/>
    </location>
</feature>
<comment type="function">
    <text evidence="1">Involved in the import of queuosine (Q) precursors, required for Q precursor salvage.</text>
</comment>
<keyword evidence="1" id="KW-0472">Membrane</keyword>
<feature type="transmembrane region" description="Helical" evidence="1">
    <location>
        <begin position="33"/>
        <end position="51"/>
    </location>
</feature>
<dbReference type="InterPro" id="IPR003744">
    <property type="entry name" value="YhhQ"/>
</dbReference>
<dbReference type="PANTHER" id="PTHR34300">
    <property type="entry name" value="QUEUOSINE PRECURSOR TRANSPORTER-RELATED"/>
    <property type="match status" value="1"/>
</dbReference>
<keyword evidence="1" id="KW-0813">Transport</keyword>
<dbReference type="PANTHER" id="PTHR34300:SF1">
    <property type="entry name" value="QUEUOSINE PRECURSOR TRANSPORTER"/>
    <property type="match status" value="1"/>
</dbReference>
<organism evidence="2 3">
    <name type="scientific">Roseospirillum parvum</name>
    <dbReference type="NCBI Taxonomy" id="83401"/>
    <lineage>
        <taxon>Bacteria</taxon>
        <taxon>Pseudomonadati</taxon>
        <taxon>Pseudomonadota</taxon>
        <taxon>Alphaproteobacteria</taxon>
        <taxon>Rhodospirillales</taxon>
        <taxon>Rhodospirillaceae</taxon>
        <taxon>Roseospirillum</taxon>
    </lineage>
</organism>
<dbReference type="EMBL" id="FNCV01000002">
    <property type="protein sequence ID" value="SDG71263.1"/>
    <property type="molecule type" value="Genomic_DNA"/>
</dbReference>
<protein>
    <recommendedName>
        <fullName evidence="1">Probable queuosine precursor transporter</fullName>
        <shortName evidence="1">Q precursor transporter</shortName>
    </recommendedName>
</protein>
<feature type="transmembrane region" description="Helical" evidence="1">
    <location>
        <begin position="63"/>
        <end position="79"/>
    </location>
</feature>
<dbReference type="Proteomes" id="UP000217076">
    <property type="component" value="Unassembled WGS sequence"/>
</dbReference>